<dbReference type="PANTHER" id="PTHR31964:SF113">
    <property type="entry name" value="USPA DOMAIN-CONTAINING PROTEIN"/>
    <property type="match status" value="1"/>
</dbReference>
<dbReference type="InterPro" id="IPR006016">
    <property type="entry name" value="UspA"/>
</dbReference>
<evidence type="ECO:0000256" key="1">
    <source>
        <dbReference type="ARBA" id="ARBA00008791"/>
    </source>
</evidence>
<reference evidence="3" key="1">
    <citation type="journal article" date="2020" name="mSystems">
        <title>Genome- and Community-Level Interaction Insights into Carbon Utilization and Element Cycling Functions of Hydrothermarchaeota in Hydrothermal Sediment.</title>
        <authorList>
            <person name="Zhou Z."/>
            <person name="Liu Y."/>
            <person name="Xu W."/>
            <person name="Pan J."/>
            <person name="Luo Z.H."/>
            <person name="Li M."/>
        </authorList>
    </citation>
    <scope>NUCLEOTIDE SEQUENCE [LARGE SCALE GENOMIC DNA]</scope>
    <source>
        <strain evidence="3">SpSt-776</strain>
    </source>
</reference>
<protein>
    <submittedName>
        <fullName evidence="3">Universal stress protein</fullName>
    </submittedName>
</protein>
<dbReference type="InterPro" id="IPR014729">
    <property type="entry name" value="Rossmann-like_a/b/a_fold"/>
</dbReference>
<gene>
    <name evidence="3" type="ORF">ENV62_10140</name>
</gene>
<dbReference type="CDD" id="cd23659">
    <property type="entry name" value="USP_At3g01520-like"/>
    <property type="match status" value="1"/>
</dbReference>
<sequence>MAQKVMIALDASEGAWHAVEYVARTFGKVPEVEVILAHILSGLPPALWDDGHILSEEERAARERLKANWQAEQEKQWQGLVDKAKARLVAAGLPADKIHSVFKPKYYDVAEDLVNEALDQGCDTIVMGRRGLGTAKALVLGSVTNKVVQNSRGLAVTIVT</sequence>
<dbReference type="AlphaFoldDB" id="A0A7C3SMH3"/>
<feature type="domain" description="UspA" evidence="2">
    <location>
        <begin position="1"/>
        <end position="152"/>
    </location>
</feature>
<proteinExistence type="inferred from homology"/>
<dbReference type="PANTHER" id="PTHR31964">
    <property type="entry name" value="ADENINE NUCLEOTIDE ALPHA HYDROLASES-LIKE SUPERFAMILY PROTEIN"/>
    <property type="match status" value="1"/>
</dbReference>
<evidence type="ECO:0000259" key="2">
    <source>
        <dbReference type="Pfam" id="PF00582"/>
    </source>
</evidence>
<dbReference type="EMBL" id="DTHB01000056">
    <property type="protein sequence ID" value="HGB15578.1"/>
    <property type="molecule type" value="Genomic_DNA"/>
</dbReference>
<dbReference type="Pfam" id="PF00582">
    <property type="entry name" value="Usp"/>
    <property type="match status" value="1"/>
</dbReference>
<dbReference type="SUPFAM" id="SSF52402">
    <property type="entry name" value="Adenine nucleotide alpha hydrolases-like"/>
    <property type="match status" value="1"/>
</dbReference>
<name>A0A7C3SMH3_9BACT</name>
<dbReference type="InterPro" id="IPR006015">
    <property type="entry name" value="Universal_stress_UspA"/>
</dbReference>
<organism evidence="3">
    <name type="scientific">Desulfobacca acetoxidans</name>
    <dbReference type="NCBI Taxonomy" id="60893"/>
    <lineage>
        <taxon>Bacteria</taxon>
        <taxon>Pseudomonadati</taxon>
        <taxon>Thermodesulfobacteriota</taxon>
        <taxon>Desulfobaccia</taxon>
        <taxon>Desulfobaccales</taxon>
        <taxon>Desulfobaccaceae</taxon>
        <taxon>Desulfobacca</taxon>
    </lineage>
</organism>
<dbReference type="PRINTS" id="PR01438">
    <property type="entry name" value="UNVRSLSTRESS"/>
</dbReference>
<accession>A0A7C3SMH3</accession>
<dbReference type="Gene3D" id="3.40.50.620">
    <property type="entry name" value="HUPs"/>
    <property type="match status" value="1"/>
</dbReference>
<comment type="similarity">
    <text evidence="1">Belongs to the universal stress protein A family.</text>
</comment>
<evidence type="ECO:0000313" key="3">
    <source>
        <dbReference type="EMBL" id="HGB15578.1"/>
    </source>
</evidence>
<comment type="caution">
    <text evidence="3">The sequence shown here is derived from an EMBL/GenBank/DDBJ whole genome shotgun (WGS) entry which is preliminary data.</text>
</comment>